<evidence type="ECO:0000256" key="8">
    <source>
        <dbReference type="ARBA" id="ARBA00049339"/>
    </source>
</evidence>
<dbReference type="InterPro" id="IPR005148">
    <property type="entry name" value="Arg-tRNA-synth_N"/>
</dbReference>
<dbReference type="HAMAP" id="MF_00123">
    <property type="entry name" value="Arg_tRNA_synth"/>
    <property type="match status" value="1"/>
</dbReference>
<dbReference type="PROSITE" id="PS00178">
    <property type="entry name" value="AA_TRNA_LIGASE_I"/>
    <property type="match status" value="1"/>
</dbReference>
<dbReference type="GO" id="GO:0006420">
    <property type="term" value="P:arginyl-tRNA aminoacylation"/>
    <property type="evidence" value="ECO:0007669"/>
    <property type="project" value="UniProtKB-UniRule"/>
</dbReference>
<evidence type="ECO:0000256" key="2">
    <source>
        <dbReference type="ARBA" id="ARBA00022490"/>
    </source>
</evidence>
<dbReference type="InterPro" id="IPR001278">
    <property type="entry name" value="Arg-tRNA-ligase"/>
</dbReference>
<evidence type="ECO:0000259" key="12">
    <source>
        <dbReference type="SMART" id="SM01016"/>
    </source>
</evidence>
<feature type="domain" description="Arginyl tRNA synthetase N-terminal" evidence="12">
    <location>
        <begin position="6"/>
        <end position="96"/>
    </location>
</feature>
<comment type="subunit">
    <text evidence="9">Monomer.</text>
</comment>
<name>A0A7C3I136_9SPIR</name>
<protein>
    <recommendedName>
        <fullName evidence="9">Arginine--tRNA ligase</fullName>
        <ecNumber evidence="9">6.1.1.19</ecNumber>
    </recommendedName>
    <alternativeName>
        <fullName evidence="9">Arginyl-tRNA synthetase</fullName>
        <shortName evidence="9">ArgRS</shortName>
    </alternativeName>
</protein>
<gene>
    <name evidence="9" type="primary">argS</name>
    <name evidence="13" type="ORF">ENS59_06765</name>
</gene>
<dbReference type="InterPro" id="IPR035684">
    <property type="entry name" value="ArgRS_core"/>
</dbReference>
<dbReference type="InterPro" id="IPR001412">
    <property type="entry name" value="aa-tRNA-synth_I_CS"/>
</dbReference>
<dbReference type="AlphaFoldDB" id="A0A7C3I136"/>
<dbReference type="Gene3D" id="3.40.50.620">
    <property type="entry name" value="HUPs"/>
    <property type="match status" value="1"/>
</dbReference>
<evidence type="ECO:0000256" key="7">
    <source>
        <dbReference type="ARBA" id="ARBA00023146"/>
    </source>
</evidence>
<evidence type="ECO:0000256" key="3">
    <source>
        <dbReference type="ARBA" id="ARBA00022598"/>
    </source>
</evidence>
<evidence type="ECO:0000256" key="6">
    <source>
        <dbReference type="ARBA" id="ARBA00022917"/>
    </source>
</evidence>
<feature type="short sequence motif" description="'HIGH' region" evidence="9">
    <location>
        <begin position="134"/>
        <end position="144"/>
    </location>
</feature>
<dbReference type="EMBL" id="DSVL01000208">
    <property type="protein sequence ID" value="HFH29200.1"/>
    <property type="molecule type" value="Genomic_DNA"/>
</dbReference>
<dbReference type="PANTHER" id="PTHR11956">
    <property type="entry name" value="ARGINYL-TRNA SYNTHETASE"/>
    <property type="match status" value="1"/>
</dbReference>
<evidence type="ECO:0000256" key="4">
    <source>
        <dbReference type="ARBA" id="ARBA00022741"/>
    </source>
</evidence>
<dbReference type="NCBIfam" id="TIGR00456">
    <property type="entry name" value="argS"/>
    <property type="match status" value="1"/>
</dbReference>
<keyword evidence="6 9" id="KW-0648">Protein biosynthesis</keyword>
<dbReference type="PANTHER" id="PTHR11956:SF5">
    <property type="entry name" value="ARGININE--TRNA LIGASE, CYTOPLASMIC"/>
    <property type="match status" value="1"/>
</dbReference>
<dbReference type="SUPFAM" id="SSF52374">
    <property type="entry name" value="Nucleotidylyl transferase"/>
    <property type="match status" value="1"/>
</dbReference>
<dbReference type="PRINTS" id="PR01038">
    <property type="entry name" value="TRNASYNTHARG"/>
</dbReference>
<keyword evidence="3 9" id="KW-0436">Ligase</keyword>
<comment type="similarity">
    <text evidence="1 9 10">Belongs to the class-I aminoacyl-tRNA synthetase family.</text>
</comment>
<dbReference type="InterPro" id="IPR014729">
    <property type="entry name" value="Rossmann-like_a/b/a_fold"/>
</dbReference>
<dbReference type="SMART" id="SM01016">
    <property type="entry name" value="Arg_tRNA_synt_N"/>
    <property type="match status" value="1"/>
</dbReference>
<dbReference type="GO" id="GO:0005737">
    <property type="term" value="C:cytoplasm"/>
    <property type="evidence" value="ECO:0007669"/>
    <property type="project" value="UniProtKB-SubCell"/>
</dbReference>
<sequence>MQDIKEIWKQEIASALTELAKQNGSTETIQKDQVVVEIPPKPELGDLGIPMFPFAKILRKGPPVLAQAVVAHLEAAGTSAPWGSVKAEGPYVNIRLEKSTVAKQVVSSILEQAETFGRPQSLKNSKIMVEFSSPNTNKPLHLGHLRNDVLGESISRILAACGAQIRKVCIINDRGIHICKSMLAYKEYGQGKTPESEGVKSDRFVGDWYVQFHKMSQQDPTAEARAQELLRKWEQGDEETVALWKQMNQWAVEGIKKTYERTGVSFDQYYFESQTYLKGKEEVLKGLEQGLFYREEDGSVWVDLTSEGLDKKVLLRKDGTSLYITQDIGTAIYRHHDWPFERLVYVVGSEQQYHFKVLFKVLEKLGYDWARNLYHLSYGMVNLPEGKMKSREGTVVDADDLIDSLKEMALQEIREKNREEAVGDGETVAEKIAVGALHYYLLQVSPTKDMLFNPKESLSFNGNTGPYLQYMGARISSMLRKKTGTLAESGQVKPELLTGEAEWALIKTLASYPETVALAAAQMDPSVIAAYLYELSKAFSRFYHDCPILNAETADLAASRLALSQAVLQVLRSAMTLVCIPFLDVM</sequence>
<keyword evidence="4 9" id="KW-0547">Nucleotide-binding</keyword>
<comment type="catalytic activity">
    <reaction evidence="8 9">
        <text>tRNA(Arg) + L-arginine + ATP = L-arginyl-tRNA(Arg) + AMP + diphosphate</text>
        <dbReference type="Rhea" id="RHEA:20301"/>
        <dbReference type="Rhea" id="RHEA-COMP:9658"/>
        <dbReference type="Rhea" id="RHEA-COMP:9673"/>
        <dbReference type="ChEBI" id="CHEBI:30616"/>
        <dbReference type="ChEBI" id="CHEBI:32682"/>
        <dbReference type="ChEBI" id="CHEBI:33019"/>
        <dbReference type="ChEBI" id="CHEBI:78442"/>
        <dbReference type="ChEBI" id="CHEBI:78513"/>
        <dbReference type="ChEBI" id="CHEBI:456215"/>
        <dbReference type="EC" id="6.1.1.19"/>
    </reaction>
</comment>
<reference evidence="13" key="1">
    <citation type="journal article" date="2020" name="mSystems">
        <title>Genome- and Community-Level Interaction Insights into Carbon Utilization and Element Cycling Functions of Hydrothermarchaeota in Hydrothermal Sediment.</title>
        <authorList>
            <person name="Zhou Z."/>
            <person name="Liu Y."/>
            <person name="Xu W."/>
            <person name="Pan J."/>
            <person name="Luo Z.H."/>
            <person name="Li M."/>
        </authorList>
    </citation>
    <scope>NUCLEOTIDE SEQUENCE [LARGE SCALE GENOMIC DNA]</scope>
    <source>
        <strain evidence="13">SpSt-503</strain>
    </source>
</reference>
<dbReference type="GO" id="GO:0004814">
    <property type="term" value="F:arginine-tRNA ligase activity"/>
    <property type="evidence" value="ECO:0007669"/>
    <property type="project" value="UniProtKB-UniRule"/>
</dbReference>
<dbReference type="GO" id="GO:0005524">
    <property type="term" value="F:ATP binding"/>
    <property type="evidence" value="ECO:0007669"/>
    <property type="project" value="UniProtKB-UniRule"/>
</dbReference>
<dbReference type="Gene3D" id="1.10.730.10">
    <property type="entry name" value="Isoleucyl-tRNA Synthetase, Domain 1"/>
    <property type="match status" value="1"/>
</dbReference>
<dbReference type="Gene3D" id="3.30.1360.70">
    <property type="entry name" value="Arginyl tRNA synthetase N-terminal domain"/>
    <property type="match status" value="1"/>
</dbReference>
<evidence type="ECO:0000259" key="11">
    <source>
        <dbReference type="SMART" id="SM00836"/>
    </source>
</evidence>
<evidence type="ECO:0000256" key="9">
    <source>
        <dbReference type="HAMAP-Rule" id="MF_00123"/>
    </source>
</evidence>
<dbReference type="InterPro" id="IPR036695">
    <property type="entry name" value="Arg-tRNA-synth_N_sf"/>
</dbReference>
<organism evidence="13">
    <name type="scientific">Gracilinema caldarium</name>
    <dbReference type="NCBI Taxonomy" id="215591"/>
    <lineage>
        <taxon>Bacteria</taxon>
        <taxon>Pseudomonadati</taxon>
        <taxon>Spirochaetota</taxon>
        <taxon>Spirochaetia</taxon>
        <taxon>Spirochaetales</taxon>
        <taxon>Breznakiellaceae</taxon>
        <taxon>Gracilinema</taxon>
    </lineage>
</organism>
<dbReference type="CDD" id="cd00671">
    <property type="entry name" value="ArgRS_core"/>
    <property type="match status" value="1"/>
</dbReference>
<keyword evidence="2 9" id="KW-0963">Cytoplasm</keyword>
<dbReference type="EC" id="6.1.1.19" evidence="9"/>
<dbReference type="SMART" id="SM00836">
    <property type="entry name" value="DALR_1"/>
    <property type="match status" value="1"/>
</dbReference>
<dbReference type="SUPFAM" id="SSF47323">
    <property type="entry name" value="Anticodon-binding domain of a subclass of class I aminoacyl-tRNA synthetases"/>
    <property type="match status" value="1"/>
</dbReference>
<evidence type="ECO:0000256" key="1">
    <source>
        <dbReference type="ARBA" id="ARBA00005594"/>
    </source>
</evidence>
<accession>A0A7C3I136</accession>
<proteinExistence type="inferred from homology"/>
<dbReference type="InterPro" id="IPR008909">
    <property type="entry name" value="DALR_anticod-bd"/>
</dbReference>
<dbReference type="FunFam" id="1.10.730.10:FF:000006">
    <property type="entry name" value="Arginyl-tRNA synthetase 2, mitochondrial"/>
    <property type="match status" value="1"/>
</dbReference>
<evidence type="ECO:0000256" key="10">
    <source>
        <dbReference type="RuleBase" id="RU363038"/>
    </source>
</evidence>
<dbReference type="InterPro" id="IPR009080">
    <property type="entry name" value="tRNAsynth_Ia_anticodon-bd"/>
</dbReference>
<dbReference type="Pfam" id="PF05746">
    <property type="entry name" value="DALR_1"/>
    <property type="match status" value="1"/>
</dbReference>
<comment type="caution">
    <text evidence="13">The sequence shown here is derived from an EMBL/GenBank/DDBJ whole genome shotgun (WGS) entry which is preliminary data.</text>
</comment>
<dbReference type="Pfam" id="PF03485">
    <property type="entry name" value="Arg_tRNA_synt_N"/>
    <property type="match status" value="1"/>
</dbReference>
<comment type="subcellular location">
    <subcellularLocation>
        <location evidence="9">Cytoplasm</location>
    </subcellularLocation>
</comment>
<keyword evidence="7 9" id="KW-0030">Aminoacyl-tRNA synthetase</keyword>
<dbReference type="CDD" id="cd07956">
    <property type="entry name" value="Anticodon_Ia_Arg"/>
    <property type="match status" value="1"/>
</dbReference>
<evidence type="ECO:0000313" key="13">
    <source>
        <dbReference type="EMBL" id="HFH29200.1"/>
    </source>
</evidence>
<keyword evidence="5 9" id="KW-0067">ATP-binding</keyword>
<evidence type="ECO:0000256" key="5">
    <source>
        <dbReference type="ARBA" id="ARBA00022840"/>
    </source>
</evidence>
<dbReference type="SUPFAM" id="SSF55190">
    <property type="entry name" value="Arginyl-tRNA synthetase (ArgRS), N-terminal 'additional' domain"/>
    <property type="match status" value="1"/>
</dbReference>
<dbReference type="Pfam" id="PF00750">
    <property type="entry name" value="tRNA-synt_1d"/>
    <property type="match status" value="1"/>
</dbReference>
<feature type="domain" description="DALR anticodon binding" evidence="11">
    <location>
        <begin position="468"/>
        <end position="586"/>
    </location>
</feature>